<proteinExistence type="predicted"/>
<accession>A0A6C0JQK3</accession>
<name>A0A6C0JQK3_9ZZZZ</name>
<evidence type="ECO:0000256" key="1">
    <source>
        <dbReference type="SAM" id="MobiDB-lite"/>
    </source>
</evidence>
<reference evidence="2" key="1">
    <citation type="journal article" date="2020" name="Nature">
        <title>Giant virus diversity and host interactions through global metagenomics.</title>
        <authorList>
            <person name="Schulz F."/>
            <person name="Roux S."/>
            <person name="Paez-Espino D."/>
            <person name="Jungbluth S."/>
            <person name="Walsh D.A."/>
            <person name="Denef V.J."/>
            <person name="McMahon K.D."/>
            <person name="Konstantinidis K.T."/>
            <person name="Eloe-Fadrosh E.A."/>
            <person name="Kyrpides N.C."/>
            <person name="Woyke T."/>
        </authorList>
    </citation>
    <scope>NUCLEOTIDE SEQUENCE</scope>
    <source>
        <strain evidence="2">GVMAG-M-3300027747-57</strain>
    </source>
</reference>
<feature type="region of interest" description="Disordered" evidence="1">
    <location>
        <begin position="449"/>
        <end position="476"/>
    </location>
</feature>
<sequence length="476" mass="52886">MTDITKTVQDYVDVIRDIDLEFINTCAVAGGFNLPKQEVLKHLKIDSIFNRLFEIADNNLVFASEMGEGKPEYNNVKFTQANNAKIRGLELIHVPDSSAINDTCVLTSSMFIGEALGINSGKYTVEPGKGRYKLVPIDDHGNLIASIHLSGDGPAGDKEKEPKTIANFIKSHLPNDKNICMFCGDTNITTLKTPGEPSRQEIGKQIASALHKLNDNEWVVFMSDLKVDKMRSGFVLYNQQLKKSTYPEEGKDSSEADGTIFAIKISHQSAIDGILADIPSHYSCYTKDGTVKKSTVESIEPIYTFSGDNSLDSNGQVIEKIFLDHSVLQLSADKCNTLLSPIILPTDIKNVIVLNMGSIANSGQKNWNTNNIDSYDEIVKADKALYDVLKVHESKLPEFDKIVGSKFLKEHPNAKPGVDKVKITVSQSDYENMKSKFTAIIESLKHKINRNSGGKRISKRQMRHRSKSRSKKMKNL</sequence>
<dbReference type="AlphaFoldDB" id="A0A6C0JQK3"/>
<evidence type="ECO:0000313" key="2">
    <source>
        <dbReference type="EMBL" id="QHU06004.1"/>
    </source>
</evidence>
<protein>
    <submittedName>
        <fullName evidence="2">Uncharacterized protein</fullName>
    </submittedName>
</protein>
<dbReference type="EMBL" id="MN740430">
    <property type="protein sequence ID" value="QHU06004.1"/>
    <property type="molecule type" value="Genomic_DNA"/>
</dbReference>
<feature type="compositionally biased region" description="Basic residues" evidence="1">
    <location>
        <begin position="456"/>
        <end position="476"/>
    </location>
</feature>
<organism evidence="2">
    <name type="scientific">viral metagenome</name>
    <dbReference type="NCBI Taxonomy" id="1070528"/>
    <lineage>
        <taxon>unclassified sequences</taxon>
        <taxon>metagenomes</taxon>
        <taxon>organismal metagenomes</taxon>
    </lineage>
</organism>